<dbReference type="Gene3D" id="1.50.10.10">
    <property type="match status" value="1"/>
</dbReference>
<dbReference type="EC" id="3.2.1.4" evidence="13"/>
<keyword evidence="5 13" id="KW-0732">Signal</keyword>
<dbReference type="Pfam" id="PF09478">
    <property type="entry name" value="CBM49"/>
    <property type="match status" value="1"/>
</dbReference>
<protein>
    <recommendedName>
        <fullName evidence="13">Endoglucanase</fullName>
        <ecNumber evidence="13">3.2.1.4</ecNumber>
    </recommendedName>
</protein>
<comment type="subcellular location">
    <subcellularLocation>
        <location evidence="2">Secreted</location>
    </subcellularLocation>
</comment>
<evidence type="ECO:0000256" key="11">
    <source>
        <dbReference type="ARBA" id="ARBA00023326"/>
    </source>
</evidence>
<dbReference type="InterPro" id="IPR019028">
    <property type="entry name" value="CBM_49"/>
</dbReference>
<dbReference type="GO" id="GO:0030245">
    <property type="term" value="P:cellulose catabolic process"/>
    <property type="evidence" value="ECO:0007669"/>
    <property type="project" value="UniProtKB-KW"/>
</dbReference>
<feature type="region of interest" description="Disordered" evidence="14">
    <location>
        <begin position="498"/>
        <end position="523"/>
    </location>
</feature>
<evidence type="ECO:0000256" key="9">
    <source>
        <dbReference type="ARBA" id="ARBA00023277"/>
    </source>
</evidence>
<dbReference type="PROSITE" id="PS00592">
    <property type="entry name" value="GH9_2"/>
    <property type="match status" value="1"/>
</dbReference>
<keyword evidence="9 12" id="KW-0119">Carbohydrate metabolism</keyword>
<reference evidence="16 17" key="1">
    <citation type="journal article" date="2019" name="Plant Biotechnol. J.">
        <title>The red bayberry genome and genetic basis of sex determination.</title>
        <authorList>
            <person name="Jia H.M."/>
            <person name="Jia H.J."/>
            <person name="Cai Q.L."/>
            <person name="Wang Y."/>
            <person name="Zhao H.B."/>
            <person name="Yang W.F."/>
            <person name="Wang G.Y."/>
            <person name="Li Y.H."/>
            <person name="Zhan D.L."/>
            <person name="Shen Y.T."/>
            <person name="Niu Q.F."/>
            <person name="Chang L."/>
            <person name="Qiu J."/>
            <person name="Zhao L."/>
            <person name="Xie H.B."/>
            <person name="Fu W.Y."/>
            <person name="Jin J."/>
            <person name="Li X.W."/>
            <person name="Jiao Y."/>
            <person name="Zhou C.C."/>
            <person name="Tu T."/>
            <person name="Chai C.Y."/>
            <person name="Gao J.L."/>
            <person name="Fan L.J."/>
            <person name="van de Weg E."/>
            <person name="Wang J.Y."/>
            <person name="Gao Z.S."/>
        </authorList>
    </citation>
    <scope>NUCLEOTIDE SEQUENCE [LARGE SCALE GENOMIC DNA]</scope>
    <source>
        <tissue evidence="16">Leaves</tissue>
    </source>
</reference>
<feature type="chain" id="PRO_5025711632" description="Endoglucanase" evidence="13">
    <location>
        <begin position="27"/>
        <end position="624"/>
    </location>
</feature>
<evidence type="ECO:0000256" key="8">
    <source>
        <dbReference type="ARBA" id="ARBA00023180"/>
    </source>
</evidence>
<keyword evidence="17" id="KW-1185">Reference proteome</keyword>
<dbReference type="InterPro" id="IPR001701">
    <property type="entry name" value="Glyco_hydro_9"/>
</dbReference>
<keyword evidence="10 12" id="KW-0326">Glycosidase</keyword>
<proteinExistence type="inferred from homology"/>
<evidence type="ECO:0000256" key="10">
    <source>
        <dbReference type="ARBA" id="ARBA00023295"/>
    </source>
</evidence>
<dbReference type="OrthoDB" id="10257085at2759"/>
<feature type="domain" description="Carbohydrate binding" evidence="15">
    <location>
        <begin position="532"/>
        <end position="612"/>
    </location>
</feature>
<dbReference type="GO" id="GO:0005576">
    <property type="term" value="C:extracellular region"/>
    <property type="evidence" value="ECO:0007669"/>
    <property type="project" value="UniProtKB-SubCell"/>
</dbReference>
<evidence type="ECO:0000313" key="16">
    <source>
        <dbReference type="EMBL" id="KAB1206157.1"/>
    </source>
</evidence>
<dbReference type="FunFam" id="1.50.10.10:FF:000020">
    <property type="entry name" value="Endoglucanase"/>
    <property type="match status" value="1"/>
</dbReference>
<evidence type="ECO:0000256" key="14">
    <source>
        <dbReference type="SAM" id="MobiDB-lite"/>
    </source>
</evidence>
<dbReference type="SUPFAM" id="SSF48208">
    <property type="entry name" value="Six-hairpin glycosidases"/>
    <property type="match status" value="1"/>
</dbReference>
<dbReference type="GO" id="GO:0008810">
    <property type="term" value="F:cellulase activity"/>
    <property type="evidence" value="ECO:0007669"/>
    <property type="project" value="UniProtKB-EC"/>
</dbReference>
<evidence type="ECO:0000256" key="6">
    <source>
        <dbReference type="ARBA" id="ARBA00022801"/>
    </source>
</evidence>
<comment type="caution">
    <text evidence="16">The sequence shown here is derived from an EMBL/GenBank/DDBJ whole genome shotgun (WGS) entry which is preliminary data.</text>
</comment>
<gene>
    <name evidence="16" type="ORF">CJ030_MR7G014302</name>
</gene>
<evidence type="ECO:0000256" key="4">
    <source>
        <dbReference type="ARBA" id="ARBA00022525"/>
    </source>
</evidence>
<name>A0A6A1V2R2_9ROSI</name>
<keyword evidence="6 12" id="KW-0378">Hydrolase</keyword>
<keyword evidence="4" id="KW-0964">Secreted</keyword>
<evidence type="ECO:0000256" key="5">
    <source>
        <dbReference type="ARBA" id="ARBA00022729"/>
    </source>
</evidence>
<accession>A0A6A1V2R2</accession>
<dbReference type="GO" id="GO:0030246">
    <property type="term" value="F:carbohydrate binding"/>
    <property type="evidence" value="ECO:0007669"/>
    <property type="project" value="InterPro"/>
</dbReference>
<keyword evidence="7 13" id="KW-0136">Cellulose degradation</keyword>
<dbReference type="SMART" id="SM01063">
    <property type="entry name" value="CBM49"/>
    <property type="match status" value="1"/>
</dbReference>
<dbReference type="EMBL" id="RXIC02000025">
    <property type="protein sequence ID" value="KAB1206157.1"/>
    <property type="molecule type" value="Genomic_DNA"/>
</dbReference>
<dbReference type="InterPro" id="IPR018221">
    <property type="entry name" value="Glyco_hydro_9_His_AS"/>
</dbReference>
<comment type="catalytic activity">
    <reaction evidence="1 13">
        <text>Endohydrolysis of (1-&gt;4)-beta-D-glucosidic linkages in cellulose, lichenin and cereal beta-D-glucans.</text>
        <dbReference type="EC" id="3.2.1.4"/>
    </reaction>
</comment>
<comment type="similarity">
    <text evidence="3 12 13">Belongs to the glycosyl hydrolase 9 (cellulase E) family.</text>
</comment>
<keyword evidence="8" id="KW-0325">Glycoprotein</keyword>
<organism evidence="16 17">
    <name type="scientific">Morella rubra</name>
    <name type="common">Chinese bayberry</name>
    <dbReference type="NCBI Taxonomy" id="262757"/>
    <lineage>
        <taxon>Eukaryota</taxon>
        <taxon>Viridiplantae</taxon>
        <taxon>Streptophyta</taxon>
        <taxon>Embryophyta</taxon>
        <taxon>Tracheophyta</taxon>
        <taxon>Spermatophyta</taxon>
        <taxon>Magnoliopsida</taxon>
        <taxon>eudicotyledons</taxon>
        <taxon>Gunneridae</taxon>
        <taxon>Pentapetalae</taxon>
        <taxon>rosids</taxon>
        <taxon>fabids</taxon>
        <taxon>Fagales</taxon>
        <taxon>Myricaceae</taxon>
        <taxon>Morella</taxon>
    </lineage>
</organism>
<dbReference type="Pfam" id="PF00759">
    <property type="entry name" value="Glyco_hydro_9"/>
    <property type="match status" value="1"/>
</dbReference>
<dbReference type="PANTHER" id="PTHR22298">
    <property type="entry name" value="ENDO-1,4-BETA-GLUCANASE"/>
    <property type="match status" value="1"/>
</dbReference>
<evidence type="ECO:0000256" key="13">
    <source>
        <dbReference type="RuleBase" id="RU361166"/>
    </source>
</evidence>
<evidence type="ECO:0000256" key="2">
    <source>
        <dbReference type="ARBA" id="ARBA00004613"/>
    </source>
</evidence>
<feature type="active site" evidence="12">
    <location>
        <position position="413"/>
    </location>
</feature>
<keyword evidence="11 12" id="KW-0624">Polysaccharide degradation</keyword>
<sequence length="624" mass="68522">MGKLKSAQCVFLALLVGVFHFAPTTADYGVALDLSLKFFEAQRSGKLPSTQRVKWRGDSALNDGYSQGVDLVGGYYDAGDHVKFGLPMAFSVTLLSWAAVEFRKEITELNQLANTLWAIRWGTDYFMKAHSQPNVLWGQVGDGTSDHYCWMRPEDMTTSRYAYKLDVNHPGSDLVGETAAALAAAAMAFKPYNSSYANLLLVHAKQLFSFADTFRGVYTNSIPSAQPFYSSSGYSDELLWAAAWLYLATNDQYYLKYVVDNAVSLGGTGWAVTEFSWDNKYAGLQVLLTKILLEGKGGAYTSTLKQYQAKADYFACACLQKNDGYNVYRTPGGLLYVHQWNNMQYVSSAAFLLAVYSDYLSAANAELNCPNGIVQPQELLNFSGSQADYILGKNPKAISYLVGYGENYPTHAHHRGASIPSIKVLPTLVGCVQGFELWYYRADGNPNVLDGALVGGPDVNDDYSDDRTNYEEAEPTLTGCAPLIGLFSKLQGAKGIPGSYPTNPPLSHETTPSTPQSKPPAVPYTKPSAAPVEFLHSISNSWTFAGTTYYRHAVIIKNTSQKPITDLKLAIEKLSGPLWGLSPTHEKNIYEFPQWLKVLNPGSQCSFVYIQGGPQAKVSVVSYH</sequence>
<evidence type="ECO:0000256" key="12">
    <source>
        <dbReference type="PROSITE-ProRule" id="PRU10059"/>
    </source>
</evidence>
<dbReference type="InterPro" id="IPR012341">
    <property type="entry name" value="6hp_glycosidase-like_sf"/>
</dbReference>
<feature type="signal peptide" evidence="13">
    <location>
        <begin position="1"/>
        <end position="26"/>
    </location>
</feature>
<dbReference type="InterPro" id="IPR008928">
    <property type="entry name" value="6-hairpin_glycosidase_sf"/>
</dbReference>
<evidence type="ECO:0000256" key="7">
    <source>
        <dbReference type="ARBA" id="ARBA00023001"/>
    </source>
</evidence>
<dbReference type="Proteomes" id="UP000516437">
    <property type="component" value="Chromosome 7"/>
</dbReference>
<evidence type="ECO:0000259" key="15">
    <source>
        <dbReference type="SMART" id="SM01063"/>
    </source>
</evidence>
<evidence type="ECO:0000256" key="1">
    <source>
        <dbReference type="ARBA" id="ARBA00000966"/>
    </source>
</evidence>
<dbReference type="AlphaFoldDB" id="A0A6A1V2R2"/>
<evidence type="ECO:0000313" key="17">
    <source>
        <dbReference type="Proteomes" id="UP000516437"/>
    </source>
</evidence>
<evidence type="ECO:0000256" key="3">
    <source>
        <dbReference type="ARBA" id="ARBA00007072"/>
    </source>
</evidence>